<feature type="transmembrane region" description="Helical" evidence="1">
    <location>
        <begin position="131"/>
        <end position="154"/>
    </location>
</feature>
<dbReference type="EMBL" id="ML994618">
    <property type="protein sequence ID" value="KAF2190712.1"/>
    <property type="molecule type" value="Genomic_DNA"/>
</dbReference>
<keyword evidence="1" id="KW-1133">Transmembrane helix</keyword>
<keyword evidence="1" id="KW-0812">Transmembrane</keyword>
<sequence length="241" mass="27110">MTKPAAAKKSRKKKLEDARLSSIVQLCGERGPVQVAELLPAYFWVFRLYFEAWKIENLPVLKDCVVYDRVNGDYFQFQLRFLHGLLLRSESNKARIQNEITLAFHSAAQRNSSIQVRIGEEAIKETTAIKAIAVVTITFLPATFVVSILVCYFSTWSPLKVARRSILSSLISSRCTGSLTLLAQQGAIWDEVCVFTEPRHAAYFGGVKRGYPAMSSEACRLNNYLNMCGGKKAAYFERIAH</sequence>
<proteinExistence type="predicted"/>
<dbReference type="AlphaFoldDB" id="A0A6A6EIK1"/>
<organism evidence="2 3">
    <name type="scientific">Zopfia rhizophila CBS 207.26</name>
    <dbReference type="NCBI Taxonomy" id="1314779"/>
    <lineage>
        <taxon>Eukaryota</taxon>
        <taxon>Fungi</taxon>
        <taxon>Dikarya</taxon>
        <taxon>Ascomycota</taxon>
        <taxon>Pezizomycotina</taxon>
        <taxon>Dothideomycetes</taxon>
        <taxon>Dothideomycetes incertae sedis</taxon>
        <taxon>Zopfiaceae</taxon>
        <taxon>Zopfia</taxon>
    </lineage>
</organism>
<reference evidence="2" key="1">
    <citation type="journal article" date="2020" name="Stud. Mycol.">
        <title>101 Dothideomycetes genomes: a test case for predicting lifestyles and emergence of pathogens.</title>
        <authorList>
            <person name="Haridas S."/>
            <person name="Albert R."/>
            <person name="Binder M."/>
            <person name="Bloem J."/>
            <person name="Labutti K."/>
            <person name="Salamov A."/>
            <person name="Andreopoulos B."/>
            <person name="Baker S."/>
            <person name="Barry K."/>
            <person name="Bills G."/>
            <person name="Bluhm B."/>
            <person name="Cannon C."/>
            <person name="Castanera R."/>
            <person name="Culley D."/>
            <person name="Daum C."/>
            <person name="Ezra D."/>
            <person name="Gonzalez J."/>
            <person name="Henrissat B."/>
            <person name="Kuo A."/>
            <person name="Liang C."/>
            <person name="Lipzen A."/>
            <person name="Lutzoni F."/>
            <person name="Magnuson J."/>
            <person name="Mondo S."/>
            <person name="Nolan M."/>
            <person name="Ohm R."/>
            <person name="Pangilinan J."/>
            <person name="Park H.-J."/>
            <person name="Ramirez L."/>
            <person name="Alfaro M."/>
            <person name="Sun H."/>
            <person name="Tritt A."/>
            <person name="Yoshinaga Y."/>
            <person name="Zwiers L.-H."/>
            <person name="Turgeon B."/>
            <person name="Goodwin S."/>
            <person name="Spatafora J."/>
            <person name="Crous P."/>
            <person name="Grigoriev I."/>
        </authorList>
    </citation>
    <scope>NUCLEOTIDE SEQUENCE</scope>
    <source>
        <strain evidence="2">CBS 207.26</strain>
    </source>
</reference>
<evidence type="ECO:0000256" key="1">
    <source>
        <dbReference type="SAM" id="Phobius"/>
    </source>
</evidence>
<keyword evidence="3" id="KW-1185">Reference proteome</keyword>
<evidence type="ECO:0000313" key="2">
    <source>
        <dbReference type="EMBL" id="KAF2190712.1"/>
    </source>
</evidence>
<keyword evidence="1" id="KW-0472">Membrane</keyword>
<evidence type="ECO:0000313" key="3">
    <source>
        <dbReference type="Proteomes" id="UP000800200"/>
    </source>
</evidence>
<protein>
    <submittedName>
        <fullName evidence="2">Uncharacterized protein</fullName>
    </submittedName>
</protein>
<dbReference type="Proteomes" id="UP000800200">
    <property type="component" value="Unassembled WGS sequence"/>
</dbReference>
<accession>A0A6A6EIK1</accession>
<gene>
    <name evidence="2" type="ORF">K469DRAFT_697945</name>
</gene>
<name>A0A6A6EIK1_9PEZI</name>